<dbReference type="InterPro" id="IPR011006">
    <property type="entry name" value="CheY-like_superfamily"/>
</dbReference>
<dbReference type="PROSITE" id="PS50110">
    <property type="entry name" value="RESPONSE_REGULATORY"/>
    <property type="match status" value="1"/>
</dbReference>
<accession>A0A3P7NZW6</accession>
<feature type="domain" description="Response regulatory" evidence="8">
    <location>
        <begin position="5"/>
        <end position="122"/>
    </location>
</feature>
<dbReference type="PANTHER" id="PTHR43280:SF28">
    <property type="entry name" value="HTH-TYPE TRANSCRIPTIONAL ACTIVATOR RHAS"/>
    <property type="match status" value="1"/>
</dbReference>
<dbReference type="InterPro" id="IPR001789">
    <property type="entry name" value="Sig_transdc_resp-reg_receiver"/>
</dbReference>
<keyword evidence="6" id="KW-0597">Phosphoprotein</keyword>
<dbReference type="Gene3D" id="3.40.50.2300">
    <property type="match status" value="1"/>
</dbReference>
<evidence type="ECO:0000256" key="3">
    <source>
        <dbReference type="ARBA" id="ARBA00023125"/>
    </source>
</evidence>
<evidence type="ECO:0000313" key="9">
    <source>
        <dbReference type="EMBL" id="VDN48495.1"/>
    </source>
</evidence>
<reference evidence="9 10" key="1">
    <citation type="submission" date="2018-09" db="EMBL/GenBank/DDBJ databases">
        <authorList>
            <person name="Postec A."/>
        </authorList>
    </citation>
    <scope>NUCLEOTIDE SEQUENCE [LARGE SCALE GENOMIC DNA]</scope>
    <source>
        <strain evidence="9">70B-A</strain>
    </source>
</reference>
<feature type="modified residue" description="4-aspartylphosphate" evidence="6">
    <location>
        <position position="57"/>
    </location>
</feature>
<evidence type="ECO:0000256" key="6">
    <source>
        <dbReference type="PROSITE-ProRule" id="PRU00169"/>
    </source>
</evidence>
<evidence type="ECO:0000259" key="7">
    <source>
        <dbReference type="PROSITE" id="PS01124"/>
    </source>
</evidence>
<dbReference type="InterPro" id="IPR018060">
    <property type="entry name" value="HTH_AraC"/>
</dbReference>
<dbReference type="CDD" id="cd17536">
    <property type="entry name" value="REC_YesN-like"/>
    <property type="match status" value="1"/>
</dbReference>
<proteinExistence type="predicted"/>
<dbReference type="PRINTS" id="PR00032">
    <property type="entry name" value="HTHARAC"/>
</dbReference>
<dbReference type="SUPFAM" id="SSF52172">
    <property type="entry name" value="CheY-like"/>
    <property type="match status" value="1"/>
</dbReference>
<dbReference type="InterPro" id="IPR020449">
    <property type="entry name" value="Tscrpt_reg_AraC-type_HTH"/>
</dbReference>
<keyword evidence="3" id="KW-0238">DNA-binding</keyword>
<dbReference type="GO" id="GO:0003700">
    <property type="term" value="F:DNA-binding transcription factor activity"/>
    <property type="evidence" value="ECO:0007669"/>
    <property type="project" value="InterPro"/>
</dbReference>
<keyword evidence="2" id="KW-0805">Transcription regulation</keyword>
<dbReference type="Gene3D" id="1.10.10.60">
    <property type="entry name" value="Homeodomain-like"/>
    <property type="match status" value="2"/>
</dbReference>
<dbReference type="PANTHER" id="PTHR43280">
    <property type="entry name" value="ARAC-FAMILY TRANSCRIPTIONAL REGULATOR"/>
    <property type="match status" value="1"/>
</dbReference>
<evidence type="ECO:0000256" key="4">
    <source>
        <dbReference type="ARBA" id="ARBA00023163"/>
    </source>
</evidence>
<dbReference type="SMART" id="SM00448">
    <property type="entry name" value="REC"/>
    <property type="match status" value="1"/>
</dbReference>
<dbReference type="KEGG" id="cbar:PATL70BA_2595"/>
<dbReference type="Pfam" id="PF12833">
    <property type="entry name" value="HTH_18"/>
    <property type="match status" value="1"/>
</dbReference>
<name>A0A3P7NZW6_9FIRM</name>
<feature type="domain" description="HTH araC/xylS-type" evidence="7">
    <location>
        <begin position="416"/>
        <end position="514"/>
    </location>
</feature>
<gene>
    <name evidence="9" type="ORF">PATL70BA_2595</name>
</gene>
<dbReference type="SUPFAM" id="SSF46689">
    <property type="entry name" value="Homeodomain-like"/>
    <property type="match status" value="2"/>
</dbReference>
<keyword evidence="10" id="KW-1185">Reference proteome</keyword>
<evidence type="ECO:0000256" key="2">
    <source>
        <dbReference type="ARBA" id="ARBA00023015"/>
    </source>
</evidence>
<dbReference type="GO" id="GO:0000160">
    <property type="term" value="P:phosphorelay signal transduction system"/>
    <property type="evidence" value="ECO:0007669"/>
    <property type="project" value="InterPro"/>
</dbReference>
<evidence type="ECO:0000256" key="1">
    <source>
        <dbReference type="ARBA" id="ARBA00018672"/>
    </source>
</evidence>
<organism evidence="9 10">
    <name type="scientific">Petrocella atlantisensis</name>
    <dbReference type="NCBI Taxonomy" id="2173034"/>
    <lineage>
        <taxon>Bacteria</taxon>
        <taxon>Bacillati</taxon>
        <taxon>Bacillota</taxon>
        <taxon>Clostridia</taxon>
        <taxon>Lachnospirales</taxon>
        <taxon>Vallitaleaceae</taxon>
        <taxon>Petrocella</taxon>
    </lineage>
</organism>
<keyword evidence="4" id="KW-0804">Transcription</keyword>
<evidence type="ECO:0000259" key="8">
    <source>
        <dbReference type="PROSITE" id="PS50110"/>
    </source>
</evidence>
<protein>
    <recommendedName>
        <fullName evidence="1">Stage 0 sporulation protein A homolog</fullName>
    </recommendedName>
</protein>
<dbReference type="EMBL" id="LR130778">
    <property type="protein sequence ID" value="VDN48495.1"/>
    <property type="molecule type" value="Genomic_DNA"/>
</dbReference>
<dbReference type="Proteomes" id="UP000279029">
    <property type="component" value="Chromosome"/>
</dbReference>
<dbReference type="RefSeq" id="WP_172596235.1">
    <property type="nucleotide sequence ID" value="NZ_LR130778.1"/>
</dbReference>
<dbReference type="AlphaFoldDB" id="A0A3P7NZW6"/>
<dbReference type="InterPro" id="IPR009057">
    <property type="entry name" value="Homeodomain-like_sf"/>
</dbReference>
<dbReference type="PROSITE" id="PS01124">
    <property type="entry name" value="HTH_ARAC_FAMILY_2"/>
    <property type="match status" value="1"/>
</dbReference>
<comment type="function">
    <text evidence="5">May play the central regulatory role in sporulation. It may be an element of the effector pathway responsible for the activation of sporulation genes in response to nutritional stress. Spo0A may act in concert with spo0H (a sigma factor) to control the expression of some genes that are critical to the sporulation process.</text>
</comment>
<evidence type="ECO:0000313" key="10">
    <source>
        <dbReference type="Proteomes" id="UP000279029"/>
    </source>
</evidence>
<evidence type="ECO:0000256" key="5">
    <source>
        <dbReference type="ARBA" id="ARBA00024867"/>
    </source>
</evidence>
<dbReference type="SMART" id="SM00342">
    <property type="entry name" value="HTH_ARAC"/>
    <property type="match status" value="1"/>
</dbReference>
<dbReference type="Pfam" id="PF00072">
    <property type="entry name" value="Response_reg"/>
    <property type="match status" value="1"/>
</dbReference>
<dbReference type="GO" id="GO:0043565">
    <property type="term" value="F:sequence-specific DNA binding"/>
    <property type="evidence" value="ECO:0007669"/>
    <property type="project" value="InterPro"/>
</dbReference>
<sequence length="532" mass="61140">MEKYKILIVDDESIERDAIKFILSKALNVELEFFEAANGQEAISSAALNSPNIIMMDIQMPGLNGIEATKVLKKILVNSKIIFLTAYDQFDYAHEAIKLGVEDFIVKPATNERLIEVVNKSIASIQHEKEQAKTKEMMASKLEQVSKYLENEFLSSVINGDIEDDQGKEYLDFNGISFKWGMGVVVSAKADETIVSSGLRLQVMRRRLLDAIDSRISKIVSSKYSVIIKDHIYLLILGESQNELLQIQEKIRRILNEVNGLFAAEHQLYSDFGIGDICKRLDCLWKSFSTAKGNCNKRIPMKDARNEQDLQALVKSLKDKDEVAFDKYIDLVFDDIASGSENLEMIQIKLYEHFVLIRERVSDNIYASDLYTYDLFNQTMKVGNYHEAKCLLRDFCNQYMEKLDQQKADKTSIILDKLIVYINLHYAENITLDQLSSICDLSPSYISKVFKKHLDTNFIDYVSSVRTMVAKRLLKNSLLSIKEIGYEIGYVDSNYFTRVFKKYEGMTPSEYRNKWYNGDILEKEGDVIEEEL</sequence>